<feature type="binding site" evidence="7">
    <location>
        <position position="166"/>
    </location>
    <ligand>
        <name>substrate</name>
    </ligand>
</feature>
<evidence type="ECO:0000256" key="2">
    <source>
        <dbReference type="ARBA" id="ARBA00011881"/>
    </source>
</evidence>
<feature type="binding site" evidence="7">
    <location>
        <position position="173"/>
    </location>
    <ligand>
        <name>substrate</name>
    </ligand>
</feature>
<dbReference type="Pfam" id="PF04960">
    <property type="entry name" value="Glutaminase"/>
    <property type="match status" value="1"/>
</dbReference>
<gene>
    <name evidence="7" type="primary">glsA</name>
    <name evidence="8" type="ORF">HDA30_000310</name>
</gene>
<dbReference type="NCBIfam" id="TIGR03814">
    <property type="entry name" value="Gln_ase"/>
    <property type="match status" value="1"/>
</dbReference>
<comment type="similarity">
    <text evidence="1 7">Belongs to the glutaminase family.</text>
</comment>
<feature type="binding site" evidence="7">
    <location>
        <position position="249"/>
    </location>
    <ligand>
        <name>substrate</name>
    </ligand>
</feature>
<dbReference type="RefSeq" id="WP_184240906.1">
    <property type="nucleotide sequence ID" value="NZ_JACHNA010000001.1"/>
</dbReference>
<feature type="binding site" evidence="7">
    <location>
        <position position="122"/>
    </location>
    <ligand>
        <name>substrate</name>
    </ligand>
</feature>
<comment type="subunit">
    <text evidence="2 7">Homotetramer.</text>
</comment>
<evidence type="ECO:0000256" key="5">
    <source>
        <dbReference type="ARBA" id="ARBA00049534"/>
    </source>
</evidence>
<keyword evidence="7" id="KW-0007">Acetylation</keyword>
<dbReference type="HAMAP" id="MF_00313">
    <property type="entry name" value="Glutaminase"/>
    <property type="match status" value="1"/>
</dbReference>
<evidence type="ECO:0000256" key="4">
    <source>
        <dbReference type="ARBA" id="ARBA00022801"/>
    </source>
</evidence>
<feature type="binding site" evidence="7">
    <location>
        <position position="197"/>
    </location>
    <ligand>
        <name>substrate</name>
    </ligand>
</feature>
<sequence length="332" mass="35119">MCTHPNKKTDPRRLEAELAEVIEQVRGTDGGEPSDYLADVDGRDPDSFAVAVCTTDGVQADEGDESRAFALQSVSKAVTYAVALQERGLEPVLQRVGVEPSGAAFNELTLHADGRPYNPLINAGAIMTHALIPGDDEQARMRLLLQRYSDLAAAELSVSQDVLDAELARAHRNLGLAHMLQAADMLPDDAPEVVRGYLAQCSVEVTVSQLATMAATIAAGGVNPVSGERVLEEWVVQQTMSVMFSCGMYDASGQWMAEVGIPAKSGVSGALMGAVPGALGIASWSPRLDGQGNSVRGIGVFEELSARWDLHVLRHRDAMAGLREITGGNAGG</sequence>
<proteinExistence type="inferred from homology"/>
<feature type="binding site" evidence="7">
    <location>
        <position position="73"/>
    </location>
    <ligand>
        <name>substrate</name>
    </ligand>
</feature>
<dbReference type="GO" id="GO:0006537">
    <property type="term" value="P:glutamate biosynthetic process"/>
    <property type="evidence" value="ECO:0007669"/>
    <property type="project" value="TreeGrafter"/>
</dbReference>
<comment type="caution">
    <text evidence="8">The sequence shown here is derived from an EMBL/GenBank/DDBJ whole genome shotgun (WGS) entry which is preliminary data.</text>
</comment>
<evidence type="ECO:0000256" key="7">
    <source>
        <dbReference type="HAMAP-Rule" id="MF_00313"/>
    </source>
</evidence>
<evidence type="ECO:0000256" key="3">
    <source>
        <dbReference type="ARBA" id="ARBA00012918"/>
    </source>
</evidence>
<keyword evidence="9" id="KW-1185">Reference proteome</keyword>
<evidence type="ECO:0000256" key="6">
    <source>
        <dbReference type="ARBA" id="ARBA00070405"/>
    </source>
</evidence>
<dbReference type="FunFam" id="3.40.710.10:FF:000005">
    <property type="entry name" value="Glutaminase"/>
    <property type="match status" value="1"/>
</dbReference>
<dbReference type="EC" id="3.5.1.2" evidence="3 7"/>
<dbReference type="PANTHER" id="PTHR12544:SF29">
    <property type="entry name" value="GLUTAMINASE"/>
    <property type="match status" value="1"/>
</dbReference>
<dbReference type="GO" id="GO:0006543">
    <property type="term" value="P:L-glutamine catabolic process"/>
    <property type="evidence" value="ECO:0007669"/>
    <property type="project" value="TreeGrafter"/>
</dbReference>
<reference evidence="8 9" key="1">
    <citation type="submission" date="2020-08" db="EMBL/GenBank/DDBJ databases">
        <title>Sequencing the genomes of 1000 actinobacteria strains.</title>
        <authorList>
            <person name="Klenk H.-P."/>
        </authorList>
    </citation>
    <scope>NUCLEOTIDE SEQUENCE [LARGE SCALE GENOMIC DNA]</scope>
    <source>
        <strain evidence="8 9">DSM 23974</strain>
    </source>
</reference>
<accession>A0A7W7GME7</accession>
<evidence type="ECO:0000256" key="1">
    <source>
        <dbReference type="ARBA" id="ARBA00011076"/>
    </source>
</evidence>
<dbReference type="SUPFAM" id="SSF56601">
    <property type="entry name" value="beta-lactamase/transpeptidase-like"/>
    <property type="match status" value="1"/>
</dbReference>
<evidence type="ECO:0000313" key="9">
    <source>
        <dbReference type="Proteomes" id="UP000540191"/>
    </source>
</evidence>
<dbReference type="PANTHER" id="PTHR12544">
    <property type="entry name" value="GLUTAMINASE"/>
    <property type="match status" value="1"/>
</dbReference>
<dbReference type="GO" id="GO:0004359">
    <property type="term" value="F:glutaminase activity"/>
    <property type="evidence" value="ECO:0007669"/>
    <property type="project" value="UniProtKB-UniRule"/>
</dbReference>
<evidence type="ECO:0000313" key="8">
    <source>
        <dbReference type="EMBL" id="MBB4734802.1"/>
    </source>
</evidence>
<name>A0A7W7GME7_9MICC</name>
<dbReference type="EMBL" id="JACHNA010000001">
    <property type="protein sequence ID" value="MBB4734802.1"/>
    <property type="molecule type" value="Genomic_DNA"/>
</dbReference>
<comment type="catalytic activity">
    <reaction evidence="5 7">
        <text>L-glutamine + H2O = L-glutamate + NH4(+)</text>
        <dbReference type="Rhea" id="RHEA:15889"/>
        <dbReference type="ChEBI" id="CHEBI:15377"/>
        <dbReference type="ChEBI" id="CHEBI:28938"/>
        <dbReference type="ChEBI" id="CHEBI:29985"/>
        <dbReference type="ChEBI" id="CHEBI:58359"/>
        <dbReference type="EC" id="3.5.1.2"/>
    </reaction>
</comment>
<dbReference type="AlphaFoldDB" id="A0A7W7GME7"/>
<organism evidence="8 9">
    <name type="scientific">Micrococcus cohnii</name>
    <dbReference type="NCBI Taxonomy" id="993416"/>
    <lineage>
        <taxon>Bacteria</taxon>
        <taxon>Bacillati</taxon>
        <taxon>Actinomycetota</taxon>
        <taxon>Actinomycetes</taxon>
        <taxon>Micrococcales</taxon>
        <taxon>Micrococcaceae</taxon>
        <taxon>Micrococcus</taxon>
    </lineage>
</organism>
<keyword evidence="4 7" id="KW-0378">Hydrolase</keyword>
<dbReference type="InterPro" id="IPR012338">
    <property type="entry name" value="Beta-lactam/transpept-like"/>
</dbReference>
<dbReference type="Gene3D" id="3.40.710.10">
    <property type="entry name" value="DD-peptidase/beta-lactamase superfamily"/>
    <property type="match status" value="1"/>
</dbReference>
<dbReference type="InterPro" id="IPR015868">
    <property type="entry name" value="Glutaminase"/>
</dbReference>
<feature type="binding site" evidence="7">
    <location>
        <position position="267"/>
    </location>
    <ligand>
        <name>substrate</name>
    </ligand>
</feature>
<protein>
    <recommendedName>
        <fullName evidence="6 7">Glutaminase</fullName>
        <ecNumber evidence="3 7">3.5.1.2</ecNumber>
    </recommendedName>
</protein>
<dbReference type="Proteomes" id="UP000540191">
    <property type="component" value="Unassembled WGS sequence"/>
</dbReference>